<dbReference type="GO" id="GO:0030170">
    <property type="term" value="F:pyridoxal phosphate binding"/>
    <property type="evidence" value="ECO:0007669"/>
    <property type="project" value="InterPro"/>
</dbReference>
<keyword evidence="5" id="KW-0472">Membrane</keyword>
<comment type="caution">
    <text evidence="6">The sequence shown here is derived from an EMBL/GenBank/DDBJ whole genome shotgun (WGS) entry which is preliminary data.</text>
</comment>
<evidence type="ECO:0000256" key="2">
    <source>
        <dbReference type="ARBA" id="ARBA00022898"/>
    </source>
</evidence>
<evidence type="ECO:0000256" key="1">
    <source>
        <dbReference type="ARBA" id="ARBA00001933"/>
    </source>
</evidence>
<dbReference type="GO" id="GO:0005737">
    <property type="term" value="C:cytoplasm"/>
    <property type="evidence" value="ECO:0007669"/>
    <property type="project" value="TreeGrafter"/>
</dbReference>
<name>A0A523XK35_UNCT6</name>
<dbReference type="GO" id="GO:0019346">
    <property type="term" value="P:transsulfuration"/>
    <property type="evidence" value="ECO:0007669"/>
    <property type="project" value="InterPro"/>
</dbReference>
<reference evidence="6 7" key="1">
    <citation type="submission" date="2019-03" db="EMBL/GenBank/DDBJ databases">
        <title>Metabolic potential of uncultured bacteria and archaea associated with petroleum seepage in deep-sea sediments.</title>
        <authorList>
            <person name="Dong X."/>
            <person name="Hubert C."/>
        </authorList>
    </citation>
    <scope>NUCLEOTIDE SEQUENCE [LARGE SCALE GENOMIC DNA]</scope>
    <source>
        <strain evidence="6">E29_bin36</strain>
    </source>
</reference>
<evidence type="ECO:0000256" key="4">
    <source>
        <dbReference type="SAM" id="MobiDB-lite"/>
    </source>
</evidence>
<sequence>MKRRIGSEVVHGTDGVDPGTGAISPPIYQTSTFAFKSAEQGAAIFAGTEDGYVYTRISNPTNDRLAKKMARLEGAEAGLVFASGLAAIAACVITLTKKGESFIADDTIYGGTHAMFKDVIPRFGITPLRADCSNINNTKKALNESVKWIFIETPANPTMKVIDIEAHAKLAAKSGVPLVVDNTFATPFFQRPIELGADVVMHSATKYISGHGDVVGGIVVGKKDFIHKMRESALSHMGACMSPFNAWLLLRGLKTLGVR</sequence>
<evidence type="ECO:0000313" key="7">
    <source>
        <dbReference type="Proteomes" id="UP000315534"/>
    </source>
</evidence>
<evidence type="ECO:0000256" key="5">
    <source>
        <dbReference type="SAM" id="Phobius"/>
    </source>
</evidence>
<dbReference type="Proteomes" id="UP000315534">
    <property type="component" value="Unassembled WGS sequence"/>
</dbReference>
<protein>
    <submittedName>
        <fullName evidence="6">Aminotransferase class I/II-fold pyridoxal phosphate-dependent enzyme</fullName>
    </submittedName>
</protein>
<dbReference type="GO" id="GO:0016846">
    <property type="term" value="F:carbon-sulfur lyase activity"/>
    <property type="evidence" value="ECO:0007669"/>
    <property type="project" value="TreeGrafter"/>
</dbReference>
<organism evidence="6 7">
    <name type="scientific">candidate division TA06 bacterium</name>
    <dbReference type="NCBI Taxonomy" id="2250710"/>
    <lineage>
        <taxon>Bacteria</taxon>
        <taxon>Bacteria division TA06</taxon>
    </lineage>
</organism>
<keyword evidence="6" id="KW-0808">Transferase</keyword>
<dbReference type="InterPro" id="IPR000277">
    <property type="entry name" value="Cys/Met-Metab_PyrdxlP-dep_enz"/>
</dbReference>
<evidence type="ECO:0000313" key="6">
    <source>
        <dbReference type="EMBL" id="TET79612.1"/>
    </source>
</evidence>
<proteinExistence type="inferred from homology"/>
<dbReference type="GO" id="GO:0008483">
    <property type="term" value="F:transaminase activity"/>
    <property type="evidence" value="ECO:0007669"/>
    <property type="project" value="UniProtKB-KW"/>
</dbReference>
<dbReference type="InterPro" id="IPR054542">
    <property type="entry name" value="Cys_met_metab_PP"/>
</dbReference>
<dbReference type="PANTHER" id="PTHR11808">
    <property type="entry name" value="TRANS-SULFURATION ENZYME FAMILY MEMBER"/>
    <property type="match status" value="1"/>
</dbReference>
<keyword evidence="5" id="KW-1133">Transmembrane helix</keyword>
<dbReference type="AlphaFoldDB" id="A0A523XK35"/>
<dbReference type="InterPro" id="IPR015424">
    <property type="entry name" value="PyrdxlP-dep_Trfase"/>
</dbReference>
<dbReference type="PROSITE" id="PS00868">
    <property type="entry name" value="CYS_MET_METAB_PP"/>
    <property type="match status" value="1"/>
</dbReference>
<dbReference type="InterPro" id="IPR015421">
    <property type="entry name" value="PyrdxlP-dep_Trfase_major"/>
</dbReference>
<dbReference type="SUPFAM" id="SSF53383">
    <property type="entry name" value="PLP-dependent transferases"/>
    <property type="match status" value="1"/>
</dbReference>
<dbReference type="PANTHER" id="PTHR11808:SF80">
    <property type="entry name" value="CYSTATHIONINE GAMMA-LYASE"/>
    <property type="match status" value="1"/>
</dbReference>
<keyword evidence="6" id="KW-0032">Aminotransferase</keyword>
<feature type="region of interest" description="Disordered" evidence="4">
    <location>
        <begin position="1"/>
        <end position="21"/>
    </location>
</feature>
<dbReference type="Gene3D" id="3.40.640.10">
    <property type="entry name" value="Type I PLP-dependent aspartate aminotransferase-like (Major domain)"/>
    <property type="match status" value="1"/>
</dbReference>
<feature type="non-terminal residue" evidence="6">
    <location>
        <position position="259"/>
    </location>
</feature>
<comment type="similarity">
    <text evidence="3">Belongs to the trans-sulfuration enzymes family.</text>
</comment>
<gene>
    <name evidence="6" type="ORF">E3J38_06990</name>
</gene>
<keyword evidence="5" id="KW-0812">Transmembrane</keyword>
<dbReference type="EMBL" id="SOIP01000408">
    <property type="protein sequence ID" value="TET79612.1"/>
    <property type="molecule type" value="Genomic_DNA"/>
</dbReference>
<feature type="transmembrane region" description="Helical" evidence="5">
    <location>
        <begin position="77"/>
        <end position="95"/>
    </location>
</feature>
<keyword evidence="2 3" id="KW-0663">Pyridoxal phosphate</keyword>
<dbReference type="Pfam" id="PF01053">
    <property type="entry name" value="Cys_Met_Meta_PP"/>
    <property type="match status" value="1"/>
</dbReference>
<dbReference type="FunFam" id="3.40.640.10:FF:000046">
    <property type="entry name" value="Cystathionine gamma-lyase"/>
    <property type="match status" value="1"/>
</dbReference>
<evidence type="ECO:0000256" key="3">
    <source>
        <dbReference type="RuleBase" id="RU362118"/>
    </source>
</evidence>
<comment type="cofactor">
    <cofactor evidence="1 3">
        <name>pyridoxal 5'-phosphate</name>
        <dbReference type="ChEBI" id="CHEBI:597326"/>
    </cofactor>
</comment>
<accession>A0A523XK35</accession>